<dbReference type="AlphaFoldDB" id="A7F7B3"/>
<dbReference type="EMBL" id="CH476645">
    <property type="protein sequence ID" value="EDN98634.1"/>
    <property type="molecule type" value="Genomic_DNA"/>
</dbReference>
<evidence type="ECO:0000313" key="1">
    <source>
        <dbReference type="EMBL" id="EDN98634.1"/>
    </source>
</evidence>
<dbReference type="KEGG" id="ssl:SS1G_13493"/>
<accession>A7F7B3</accession>
<sequence>MTETSDPQKLLSHHREPSRLYVLGDLPKCAKCARVVQFHQGVQF</sequence>
<gene>
    <name evidence="1" type="ORF">SS1G_13493</name>
</gene>
<keyword evidence="2" id="KW-1185">Reference proteome</keyword>
<dbReference type="InParanoid" id="A7F7B3"/>
<dbReference type="RefSeq" id="XP_001585609.1">
    <property type="nucleotide sequence ID" value="XM_001585559.1"/>
</dbReference>
<dbReference type="HOGENOM" id="CLU_3224875_0_0_1"/>
<evidence type="ECO:0000313" key="2">
    <source>
        <dbReference type="Proteomes" id="UP000001312"/>
    </source>
</evidence>
<protein>
    <submittedName>
        <fullName evidence="1">Uncharacterized protein</fullName>
    </submittedName>
</protein>
<organism evidence="1 2">
    <name type="scientific">Sclerotinia sclerotiorum (strain ATCC 18683 / 1980 / Ss-1)</name>
    <name type="common">White mold</name>
    <name type="synonym">Whetzelinia sclerotiorum</name>
    <dbReference type="NCBI Taxonomy" id="665079"/>
    <lineage>
        <taxon>Eukaryota</taxon>
        <taxon>Fungi</taxon>
        <taxon>Dikarya</taxon>
        <taxon>Ascomycota</taxon>
        <taxon>Pezizomycotina</taxon>
        <taxon>Leotiomycetes</taxon>
        <taxon>Helotiales</taxon>
        <taxon>Sclerotiniaceae</taxon>
        <taxon>Sclerotinia</taxon>
    </lineage>
</organism>
<dbReference type="GeneID" id="5481724"/>
<dbReference type="Proteomes" id="UP000001312">
    <property type="component" value="Unassembled WGS sequence"/>
</dbReference>
<reference evidence="2" key="1">
    <citation type="journal article" date="2011" name="PLoS Genet.">
        <title>Genomic analysis of the necrotrophic fungal pathogens Sclerotinia sclerotiorum and Botrytis cinerea.</title>
        <authorList>
            <person name="Amselem J."/>
            <person name="Cuomo C.A."/>
            <person name="van Kan J.A."/>
            <person name="Viaud M."/>
            <person name="Benito E.P."/>
            <person name="Couloux A."/>
            <person name="Coutinho P.M."/>
            <person name="de Vries R.P."/>
            <person name="Dyer P.S."/>
            <person name="Fillinger S."/>
            <person name="Fournier E."/>
            <person name="Gout L."/>
            <person name="Hahn M."/>
            <person name="Kohn L."/>
            <person name="Lapalu N."/>
            <person name="Plummer K.M."/>
            <person name="Pradier J.M."/>
            <person name="Quevillon E."/>
            <person name="Sharon A."/>
            <person name="Simon A."/>
            <person name="ten Have A."/>
            <person name="Tudzynski B."/>
            <person name="Tudzynski P."/>
            <person name="Wincker P."/>
            <person name="Andrew M."/>
            <person name="Anthouard V."/>
            <person name="Beever R.E."/>
            <person name="Beffa R."/>
            <person name="Benoit I."/>
            <person name="Bouzid O."/>
            <person name="Brault B."/>
            <person name="Chen Z."/>
            <person name="Choquer M."/>
            <person name="Collemare J."/>
            <person name="Cotton P."/>
            <person name="Danchin E.G."/>
            <person name="Da Silva C."/>
            <person name="Gautier A."/>
            <person name="Giraud C."/>
            <person name="Giraud T."/>
            <person name="Gonzalez C."/>
            <person name="Grossetete S."/>
            <person name="Guldener U."/>
            <person name="Henrissat B."/>
            <person name="Howlett B.J."/>
            <person name="Kodira C."/>
            <person name="Kretschmer M."/>
            <person name="Lappartient A."/>
            <person name="Leroch M."/>
            <person name="Levis C."/>
            <person name="Mauceli E."/>
            <person name="Neuveglise C."/>
            <person name="Oeser B."/>
            <person name="Pearson M."/>
            <person name="Poulain J."/>
            <person name="Poussereau N."/>
            <person name="Quesneville H."/>
            <person name="Rascle C."/>
            <person name="Schumacher J."/>
            <person name="Segurens B."/>
            <person name="Sexton A."/>
            <person name="Silva E."/>
            <person name="Sirven C."/>
            <person name="Soanes D.M."/>
            <person name="Talbot N.J."/>
            <person name="Templeton M."/>
            <person name="Yandava C."/>
            <person name="Yarden O."/>
            <person name="Zeng Q."/>
            <person name="Rollins J.A."/>
            <person name="Lebrun M.H."/>
            <person name="Dickman M."/>
        </authorList>
    </citation>
    <scope>NUCLEOTIDE SEQUENCE [LARGE SCALE GENOMIC DNA]</scope>
    <source>
        <strain evidence="2">ATCC 18683 / 1980 / Ss-1</strain>
    </source>
</reference>
<name>A7F7B3_SCLS1</name>
<proteinExistence type="predicted"/>